<keyword evidence="2" id="KW-1185">Reference proteome</keyword>
<organism evidence="1 2">
    <name type="scientific">Apatococcus lobatus</name>
    <dbReference type="NCBI Taxonomy" id="904363"/>
    <lineage>
        <taxon>Eukaryota</taxon>
        <taxon>Viridiplantae</taxon>
        <taxon>Chlorophyta</taxon>
        <taxon>core chlorophytes</taxon>
        <taxon>Trebouxiophyceae</taxon>
        <taxon>Chlorellales</taxon>
        <taxon>Chlorellaceae</taxon>
        <taxon>Apatococcus</taxon>
    </lineage>
</organism>
<dbReference type="EMBL" id="JALJOS010000023">
    <property type="protein sequence ID" value="KAK9825712.1"/>
    <property type="molecule type" value="Genomic_DNA"/>
</dbReference>
<reference evidence="1 2" key="1">
    <citation type="journal article" date="2024" name="Nat. Commun.">
        <title>Phylogenomics reveals the evolutionary origins of lichenization in chlorophyte algae.</title>
        <authorList>
            <person name="Puginier C."/>
            <person name="Libourel C."/>
            <person name="Otte J."/>
            <person name="Skaloud P."/>
            <person name="Haon M."/>
            <person name="Grisel S."/>
            <person name="Petersen M."/>
            <person name="Berrin J.G."/>
            <person name="Delaux P.M."/>
            <person name="Dal Grande F."/>
            <person name="Keller J."/>
        </authorList>
    </citation>
    <scope>NUCLEOTIDE SEQUENCE [LARGE SCALE GENOMIC DNA]</scope>
    <source>
        <strain evidence="1 2">SAG 2145</strain>
    </source>
</reference>
<dbReference type="AlphaFoldDB" id="A0AAW1QW43"/>
<comment type="caution">
    <text evidence="1">The sequence shown here is derived from an EMBL/GenBank/DDBJ whole genome shotgun (WGS) entry which is preliminary data.</text>
</comment>
<accession>A0AAW1QW43</accession>
<proteinExistence type="predicted"/>
<sequence>MAATVLRFRSRGIRTPYGCSQAISKEASRSFDQQAPPDHIFLAGRLIGAPGDLSIIWRSAYTHHTLSQVCLTNARGVEMFRWSFTRLDVVVPGTPGGQE</sequence>
<evidence type="ECO:0000313" key="2">
    <source>
        <dbReference type="Proteomes" id="UP001438707"/>
    </source>
</evidence>
<evidence type="ECO:0000313" key="1">
    <source>
        <dbReference type="EMBL" id="KAK9825712.1"/>
    </source>
</evidence>
<name>A0AAW1QW43_9CHLO</name>
<gene>
    <name evidence="1" type="ORF">WJX74_000590</name>
</gene>
<protein>
    <submittedName>
        <fullName evidence="1">Uncharacterized protein</fullName>
    </submittedName>
</protein>
<dbReference type="Proteomes" id="UP001438707">
    <property type="component" value="Unassembled WGS sequence"/>
</dbReference>